<dbReference type="Pfam" id="PF05553">
    <property type="entry name" value="DUF761"/>
    <property type="match status" value="1"/>
</dbReference>
<dbReference type="InterPro" id="IPR008480">
    <property type="entry name" value="DUF761_pln"/>
</dbReference>
<keyword evidence="2" id="KW-1133">Transmembrane helix</keyword>
<dbReference type="PANTHER" id="PTHR33098">
    <property type="entry name" value="COTTON FIBER (DUF761)"/>
    <property type="match status" value="1"/>
</dbReference>
<dbReference type="OrthoDB" id="1933168at2759"/>
<dbReference type="STRING" id="981085.W9S066"/>
<feature type="region of interest" description="Disordered" evidence="1">
    <location>
        <begin position="101"/>
        <end position="135"/>
    </location>
</feature>
<feature type="domain" description="DUF4408" evidence="3">
    <location>
        <begin position="65"/>
        <end position="95"/>
    </location>
</feature>
<dbReference type="eggNOG" id="ENOG502SMXN">
    <property type="taxonomic scope" value="Eukaryota"/>
</dbReference>
<keyword evidence="5" id="KW-1185">Reference proteome</keyword>
<reference evidence="5" key="1">
    <citation type="submission" date="2013-01" db="EMBL/GenBank/DDBJ databases">
        <title>Draft Genome Sequence of a Mulberry Tree, Morus notabilis C.K. Schneid.</title>
        <authorList>
            <person name="He N."/>
            <person name="Zhao S."/>
        </authorList>
    </citation>
    <scope>NUCLEOTIDE SEQUENCE</scope>
</reference>
<dbReference type="InterPro" id="IPR025520">
    <property type="entry name" value="DUF4408"/>
</dbReference>
<accession>W9S066</accession>
<protein>
    <recommendedName>
        <fullName evidence="3">DUF4408 domain-containing protein</fullName>
    </recommendedName>
</protein>
<keyword evidence="2" id="KW-0812">Transmembrane</keyword>
<feature type="region of interest" description="Disordered" evidence="1">
    <location>
        <begin position="159"/>
        <end position="204"/>
    </location>
</feature>
<name>W9S066_9ROSA</name>
<dbReference type="EMBL" id="KE345898">
    <property type="protein sequence ID" value="EXC19953.1"/>
    <property type="molecule type" value="Genomic_DNA"/>
</dbReference>
<evidence type="ECO:0000313" key="5">
    <source>
        <dbReference type="Proteomes" id="UP000030645"/>
    </source>
</evidence>
<feature type="compositionally biased region" description="Low complexity" evidence="1">
    <location>
        <begin position="104"/>
        <end position="115"/>
    </location>
</feature>
<dbReference type="Proteomes" id="UP000030645">
    <property type="component" value="Unassembled WGS sequence"/>
</dbReference>
<dbReference type="KEGG" id="mnt:21386198"/>
<evidence type="ECO:0000256" key="2">
    <source>
        <dbReference type="SAM" id="Phobius"/>
    </source>
</evidence>
<gene>
    <name evidence="4" type="ORF">L484_002634</name>
</gene>
<evidence type="ECO:0000313" key="4">
    <source>
        <dbReference type="EMBL" id="EXC19953.1"/>
    </source>
</evidence>
<proteinExistence type="predicted"/>
<dbReference type="PANTHER" id="PTHR33098:SF114">
    <property type="entry name" value="DUF4408 DOMAIN-CONTAINING PROTEIN"/>
    <property type="match status" value="1"/>
</dbReference>
<evidence type="ECO:0000256" key="1">
    <source>
        <dbReference type="SAM" id="MobiDB-lite"/>
    </source>
</evidence>
<feature type="transmembrane region" description="Helical" evidence="2">
    <location>
        <begin position="34"/>
        <end position="58"/>
    </location>
</feature>
<organism evidence="4 5">
    <name type="scientific">Morus notabilis</name>
    <dbReference type="NCBI Taxonomy" id="981085"/>
    <lineage>
        <taxon>Eukaryota</taxon>
        <taxon>Viridiplantae</taxon>
        <taxon>Streptophyta</taxon>
        <taxon>Embryophyta</taxon>
        <taxon>Tracheophyta</taxon>
        <taxon>Spermatophyta</taxon>
        <taxon>Magnoliopsida</taxon>
        <taxon>eudicotyledons</taxon>
        <taxon>Gunneridae</taxon>
        <taxon>Pentapetalae</taxon>
        <taxon>rosids</taxon>
        <taxon>fabids</taxon>
        <taxon>Rosales</taxon>
        <taxon>Moraceae</taxon>
        <taxon>Moreae</taxon>
        <taxon>Morus</taxon>
    </lineage>
</organism>
<keyword evidence="2" id="KW-0472">Membrane</keyword>
<feature type="transmembrane region" description="Helical" evidence="2">
    <location>
        <begin position="78"/>
        <end position="97"/>
    </location>
</feature>
<evidence type="ECO:0000259" key="3">
    <source>
        <dbReference type="Pfam" id="PF14364"/>
    </source>
</evidence>
<sequence>MSDKSKKGLEKMNNASSYEKVSRKFEGAIWGSKVLVVFVGMVSTFTLLKTTVIPYFHYLSFSIIPQLWLSFRSWVSPLYIYFVINFIIFAIAATSAFPNPLRNQQQSSSSSSSPSSDDKTKKSLMDKNTNHGHVSHHGIISWRSFQILQQKKFIADEPWPETKETKVDDEDDEKKKNNRFTSNYNSNDEIVGEDDQASPPETNLDEYSTMEATWKAIMERQGKAVETRSADDDDDDDVKMDGEDHAALEREIMRKWETLRKDKSISEEELNKRAEAFINKVNNDIRLQRLQSDQCFFDMLNRGL</sequence>
<feature type="compositionally biased region" description="Polar residues" evidence="1">
    <location>
        <begin position="179"/>
        <end position="188"/>
    </location>
</feature>
<dbReference type="Pfam" id="PF14364">
    <property type="entry name" value="DUF4408"/>
    <property type="match status" value="1"/>
</dbReference>
<feature type="compositionally biased region" description="Basic and acidic residues" evidence="1">
    <location>
        <begin position="116"/>
        <end position="129"/>
    </location>
</feature>
<dbReference type="AlphaFoldDB" id="W9S066"/>